<dbReference type="AlphaFoldDB" id="A0A7L5E8J2"/>
<dbReference type="GO" id="GO:0006935">
    <property type="term" value="P:chemotaxis"/>
    <property type="evidence" value="ECO:0007669"/>
    <property type="project" value="UniProtKB-UniRule"/>
</dbReference>
<feature type="active site" evidence="4">
    <location>
        <position position="40"/>
    </location>
</feature>
<reference evidence="6 7" key="1">
    <citation type="submission" date="2020-04" db="EMBL/GenBank/DDBJ databases">
        <title>Genome sequencing of novel species.</title>
        <authorList>
            <person name="Heo J."/>
            <person name="Kim S.-J."/>
            <person name="Kim J.-S."/>
            <person name="Hong S.-B."/>
            <person name="Kwon S.-W."/>
        </authorList>
    </citation>
    <scope>NUCLEOTIDE SEQUENCE [LARGE SCALE GENOMIC DNA]</scope>
    <source>
        <strain evidence="6 7">F39-2</strain>
    </source>
</reference>
<dbReference type="Pfam" id="PF01339">
    <property type="entry name" value="CheB_methylest"/>
    <property type="match status" value="1"/>
</dbReference>
<proteinExistence type="predicted"/>
<organism evidence="6 7">
    <name type="scientific">Mucilaginibacter robiniae</name>
    <dbReference type="NCBI Taxonomy" id="2728022"/>
    <lineage>
        <taxon>Bacteria</taxon>
        <taxon>Pseudomonadati</taxon>
        <taxon>Bacteroidota</taxon>
        <taxon>Sphingobacteriia</taxon>
        <taxon>Sphingobacteriales</taxon>
        <taxon>Sphingobacteriaceae</taxon>
        <taxon>Mucilaginibacter</taxon>
    </lineage>
</organism>
<dbReference type="GO" id="GO:0005737">
    <property type="term" value="C:cytoplasm"/>
    <property type="evidence" value="ECO:0007669"/>
    <property type="project" value="InterPro"/>
</dbReference>
<dbReference type="GO" id="GO:0000156">
    <property type="term" value="F:phosphorelay response regulator activity"/>
    <property type="evidence" value="ECO:0007669"/>
    <property type="project" value="InterPro"/>
</dbReference>
<dbReference type="InterPro" id="IPR000673">
    <property type="entry name" value="Sig_transdc_resp-reg_Me-estase"/>
</dbReference>
<evidence type="ECO:0000259" key="5">
    <source>
        <dbReference type="PROSITE" id="PS50122"/>
    </source>
</evidence>
<sequence>MSDLKNIIVIGASAGGLAAIKELLAIVPENMPVAIFIVMHVAKVSSPQIIKTILEKHTSYNFCIPEDGETIREGTIYFAPPDVHMLIKPEQIRLINAPHENRWRPSIDVLFRSAAVAFNARAIGIILTGLLDDGTSGMQAVKRSGGICMVQEPVDAEFPDMPVSVLNNVDVDYRVPVAEMGYVLADIFSKPAASPAPVPEDIRIESEITERMTSNITDLEKIGTHSNYVCPDCGGGLWQIKNENGLRYRCYTGHVYTANLLLEKQNESLEESLWVSIRMMEERRNLQLNMASQQNGKDNNIQKDLITKAEELRIHIERLKELLISVHNNASTTDEGYL</sequence>
<feature type="domain" description="CheB-type methylesterase" evidence="5">
    <location>
        <begin position="1"/>
        <end position="191"/>
    </location>
</feature>
<dbReference type="InterPro" id="IPR011247">
    <property type="entry name" value="Chemotax_prot-Glu_Me-esterase"/>
</dbReference>
<dbReference type="PANTHER" id="PTHR42872:SF6">
    <property type="entry name" value="PROTEIN-GLUTAMATE METHYLESTERASE_PROTEIN-GLUTAMINE GLUTAMINASE"/>
    <property type="match status" value="1"/>
</dbReference>
<gene>
    <name evidence="6" type="ORF">HH214_12785</name>
</gene>
<dbReference type="PANTHER" id="PTHR42872">
    <property type="entry name" value="PROTEIN-GLUTAMATE METHYLESTERASE/PROTEIN-GLUTAMINE GLUTAMINASE"/>
    <property type="match status" value="1"/>
</dbReference>
<keyword evidence="4" id="KW-0145">Chemotaxis</keyword>
<dbReference type="InterPro" id="IPR035909">
    <property type="entry name" value="CheB_C"/>
</dbReference>
<evidence type="ECO:0000256" key="2">
    <source>
        <dbReference type="ARBA" id="ARBA00039140"/>
    </source>
</evidence>
<evidence type="ECO:0000256" key="4">
    <source>
        <dbReference type="PROSITE-ProRule" id="PRU00050"/>
    </source>
</evidence>
<evidence type="ECO:0000256" key="1">
    <source>
        <dbReference type="ARBA" id="ARBA00022801"/>
    </source>
</evidence>
<keyword evidence="1 4" id="KW-0378">Hydrolase</keyword>
<dbReference type="Proteomes" id="UP000503278">
    <property type="component" value="Chromosome"/>
</dbReference>
<dbReference type="EMBL" id="CP051682">
    <property type="protein sequence ID" value="QJD96686.1"/>
    <property type="molecule type" value="Genomic_DNA"/>
</dbReference>
<evidence type="ECO:0000313" key="6">
    <source>
        <dbReference type="EMBL" id="QJD96686.1"/>
    </source>
</evidence>
<dbReference type="EC" id="3.1.1.61" evidence="2"/>
<dbReference type="RefSeq" id="WP_169608219.1">
    <property type="nucleotide sequence ID" value="NZ_CP051682.1"/>
</dbReference>
<evidence type="ECO:0000256" key="3">
    <source>
        <dbReference type="ARBA" id="ARBA00048267"/>
    </source>
</evidence>
<dbReference type="Gene3D" id="3.40.50.180">
    <property type="entry name" value="Methylesterase CheB, C-terminal domain"/>
    <property type="match status" value="1"/>
</dbReference>
<dbReference type="GO" id="GO:0008984">
    <property type="term" value="F:protein-glutamate methylesterase activity"/>
    <property type="evidence" value="ECO:0007669"/>
    <property type="project" value="UniProtKB-EC"/>
</dbReference>
<comment type="catalytic activity">
    <reaction evidence="3">
        <text>[protein]-L-glutamate 5-O-methyl ester + H2O = L-glutamyl-[protein] + methanol + H(+)</text>
        <dbReference type="Rhea" id="RHEA:23236"/>
        <dbReference type="Rhea" id="RHEA-COMP:10208"/>
        <dbReference type="Rhea" id="RHEA-COMP:10311"/>
        <dbReference type="ChEBI" id="CHEBI:15377"/>
        <dbReference type="ChEBI" id="CHEBI:15378"/>
        <dbReference type="ChEBI" id="CHEBI:17790"/>
        <dbReference type="ChEBI" id="CHEBI:29973"/>
        <dbReference type="ChEBI" id="CHEBI:82795"/>
        <dbReference type="EC" id="3.1.1.61"/>
    </reaction>
</comment>
<name>A0A7L5E8J2_9SPHI</name>
<evidence type="ECO:0000313" key="7">
    <source>
        <dbReference type="Proteomes" id="UP000503278"/>
    </source>
</evidence>
<feature type="active site" evidence="4">
    <location>
        <position position="13"/>
    </location>
</feature>
<feature type="active site" evidence="4">
    <location>
        <position position="133"/>
    </location>
</feature>
<protein>
    <recommendedName>
        <fullName evidence="2">protein-glutamate methylesterase</fullName>
        <ecNumber evidence="2">3.1.1.61</ecNumber>
    </recommendedName>
</protein>
<dbReference type="PROSITE" id="PS50122">
    <property type="entry name" value="CHEB"/>
    <property type="match status" value="1"/>
</dbReference>
<dbReference type="SUPFAM" id="SSF52738">
    <property type="entry name" value="Methylesterase CheB, C-terminal domain"/>
    <property type="match status" value="1"/>
</dbReference>
<accession>A0A7L5E8J2</accession>
<keyword evidence="7" id="KW-1185">Reference proteome</keyword>
<dbReference type="CDD" id="cd16433">
    <property type="entry name" value="CheB"/>
    <property type="match status" value="1"/>
</dbReference>
<dbReference type="PIRSF" id="PIRSF036461">
    <property type="entry name" value="Chmtx_methlestr"/>
    <property type="match status" value="1"/>
</dbReference>
<dbReference type="KEGG" id="mrob:HH214_12785"/>